<dbReference type="Pfam" id="PF14359">
    <property type="entry name" value="DUF4406"/>
    <property type="match status" value="1"/>
</dbReference>
<dbReference type="SUPFAM" id="SSF52309">
    <property type="entry name" value="N-(deoxy)ribosyltransferase-like"/>
    <property type="match status" value="1"/>
</dbReference>
<gene>
    <name evidence="1" type="ORF">AV903_06950</name>
</gene>
<dbReference type="Proteomes" id="UP000264980">
    <property type="component" value="Chromosome"/>
</dbReference>
<name>A0A345CZ67_9GAMM</name>
<evidence type="ECO:0000313" key="2">
    <source>
        <dbReference type="Proteomes" id="UP000264980"/>
    </source>
</evidence>
<organism evidence="1 2">
    <name type="scientific">Erwinia tracheiphila</name>
    <dbReference type="NCBI Taxonomy" id="65700"/>
    <lineage>
        <taxon>Bacteria</taxon>
        <taxon>Pseudomonadati</taxon>
        <taxon>Pseudomonadota</taxon>
        <taxon>Gammaproteobacteria</taxon>
        <taxon>Enterobacterales</taxon>
        <taxon>Erwiniaceae</taxon>
        <taxon>Erwinia</taxon>
    </lineage>
</organism>
<dbReference type="InterPro" id="IPR025518">
    <property type="entry name" value="DUF4406"/>
</dbReference>
<proteinExistence type="predicted"/>
<protein>
    <submittedName>
        <fullName evidence="1">DUF4406 domain-containing protein</fullName>
    </submittedName>
</protein>
<dbReference type="AlphaFoldDB" id="A0A345CZ67"/>
<sequence>MHPAEKVPVNRRPVIFIAGPMAGKPYFNRDEFYFAAKQLDDLDFIVLNPAIFPDGLRHGQYMKMTLAMLKQADAIYLLNEWETSKGARAGVDVLRAVAGCGQRHHYPATVTAFHTVNRASARFIYALFNIADKNLITNNRQYQIHQKC</sequence>
<accession>A0A345CZ67</accession>
<reference evidence="1 2" key="1">
    <citation type="submission" date="2016-01" db="EMBL/GenBank/DDBJ databases">
        <authorList>
            <person name="Oliw E.H."/>
        </authorList>
    </citation>
    <scope>NUCLEOTIDE SEQUENCE [LARGE SCALE GENOMIC DNA]</scope>
    <source>
        <strain evidence="1 2">MDcuke</strain>
    </source>
</reference>
<evidence type="ECO:0000313" key="1">
    <source>
        <dbReference type="EMBL" id="AXF78734.1"/>
    </source>
</evidence>
<dbReference type="EMBL" id="CP013970">
    <property type="protein sequence ID" value="AXF78734.1"/>
    <property type="molecule type" value="Genomic_DNA"/>
</dbReference>